<protein>
    <recommendedName>
        <fullName evidence="3">Integrator complex subunit 10</fullName>
    </recommendedName>
</protein>
<evidence type="ECO:0000256" key="3">
    <source>
        <dbReference type="ARBA" id="ARBA00016811"/>
    </source>
</evidence>
<proteinExistence type="inferred from homology"/>
<dbReference type="InterPro" id="IPR026164">
    <property type="entry name" value="Int_cplx_su10"/>
</dbReference>
<name>A0AAW2HMH0_9NEOP</name>
<dbReference type="EMBL" id="JARGDH010000004">
    <property type="protein sequence ID" value="KAL0271109.1"/>
    <property type="molecule type" value="Genomic_DNA"/>
</dbReference>
<dbReference type="PANTHER" id="PTHR16055">
    <property type="entry name" value="INTEGRATOR COMPLEX SUBUNIT 10"/>
    <property type="match status" value="1"/>
</dbReference>
<dbReference type="PANTHER" id="PTHR16055:SF2">
    <property type="entry name" value="INTEGRATOR COMPLEX SUBUNIT 10"/>
    <property type="match status" value="1"/>
</dbReference>
<reference evidence="5" key="1">
    <citation type="journal article" date="2024" name="Gigascience">
        <title>Chromosome-level genome of the poultry shaft louse Menopon gallinae provides insight into the host-switching and adaptive evolution of parasitic lice.</title>
        <authorList>
            <person name="Xu Y."/>
            <person name="Ma L."/>
            <person name="Liu S."/>
            <person name="Liang Y."/>
            <person name="Liu Q."/>
            <person name="He Z."/>
            <person name="Tian L."/>
            <person name="Duan Y."/>
            <person name="Cai W."/>
            <person name="Li H."/>
            <person name="Song F."/>
        </authorList>
    </citation>
    <scope>NUCLEOTIDE SEQUENCE</scope>
    <source>
        <strain evidence="5">Cailab_2023a</strain>
    </source>
</reference>
<evidence type="ECO:0000256" key="4">
    <source>
        <dbReference type="ARBA" id="ARBA00023242"/>
    </source>
</evidence>
<dbReference type="AlphaFoldDB" id="A0AAW2HMH0"/>
<dbReference type="GO" id="GO:0016180">
    <property type="term" value="P:snRNA processing"/>
    <property type="evidence" value="ECO:0007669"/>
    <property type="project" value="InterPro"/>
</dbReference>
<evidence type="ECO:0000256" key="2">
    <source>
        <dbReference type="ARBA" id="ARBA00010391"/>
    </source>
</evidence>
<gene>
    <name evidence="5" type="ORF">PYX00_008316</name>
</gene>
<comment type="subcellular location">
    <subcellularLocation>
        <location evidence="1">Nucleus</location>
    </subcellularLocation>
</comment>
<dbReference type="Pfam" id="PF21045">
    <property type="entry name" value="INT10"/>
    <property type="match status" value="1"/>
</dbReference>
<evidence type="ECO:0000256" key="1">
    <source>
        <dbReference type="ARBA" id="ARBA00004123"/>
    </source>
</evidence>
<accession>A0AAW2HMH0</accession>
<keyword evidence="4" id="KW-0539">Nucleus</keyword>
<organism evidence="5">
    <name type="scientific">Menopon gallinae</name>
    <name type="common">poultry shaft louse</name>
    <dbReference type="NCBI Taxonomy" id="328185"/>
    <lineage>
        <taxon>Eukaryota</taxon>
        <taxon>Metazoa</taxon>
        <taxon>Ecdysozoa</taxon>
        <taxon>Arthropoda</taxon>
        <taxon>Hexapoda</taxon>
        <taxon>Insecta</taxon>
        <taxon>Pterygota</taxon>
        <taxon>Neoptera</taxon>
        <taxon>Paraneoptera</taxon>
        <taxon>Psocodea</taxon>
        <taxon>Troctomorpha</taxon>
        <taxon>Phthiraptera</taxon>
        <taxon>Amblycera</taxon>
        <taxon>Menoponidae</taxon>
        <taxon>Menopon</taxon>
    </lineage>
</organism>
<dbReference type="GO" id="GO:0032039">
    <property type="term" value="C:integrator complex"/>
    <property type="evidence" value="ECO:0007669"/>
    <property type="project" value="InterPro"/>
</dbReference>
<comment type="caution">
    <text evidence="5">The sequence shown here is derived from an EMBL/GenBank/DDBJ whole genome shotgun (WGS) entry which is preliminary data.</text>
</comment>
<evidence type="ECO:0000313" key="5">
    <source>
        <dbReference type="EMBL" id="KAL0271109.1"/>
    </source>
</evidence>
<sequence length="391" mass="45350">MYPEMMETDVDGNIPISNEEYLVLRAKNALLYDPYEAKAWMLTAQTLFPNDFGVQFEAYHIEKSAGNVKEAAKCFSALFSTFPDEVELWTEIKAVTTALRQFEENNAHSEEKESLEMSESKFLIELFYQVPTTVQHALLLTCAEKTPDNMEHCKLMLLLFNKFPLTVIKYGSRLMENLITAEKHSLMQHNPVNSYRKLLVCDLLPLLGTSQLDLQPKNLYRLLHKAIEFYLSYVFDHSKKDESKHIKVEEPWSKLWEIMFNIGSKLAWDLSITFAGYWNKDNYWTALFNCYQAHPMTMDDSYLKQIVYCGTLILLRCLHEYLSFVEPDSVRSYVLVEGFCFPPGPNEPLPKRNRVEDDINQPILTCGGPKPLLQRHPFVRRRCSLLGSSPR</sequence>
<comment type="similarity">
    <text evidence="2">Belongs to the Integrator subunit 10 family.</text>
</comment>